<dbReference type="RefSeq" id="WP_146972047.1">
    <property type="nucleotide sequence ID" value="NZ_VOSL01000002.1"/>
</dbReference>
<dbReference type="AlphaFoldDB" id="A0A5C6XMF3"/>
<organism evidence="2 3">
    <name type="scientific">Lujinxingia vulgaris</name>
    <dbReference type="NCBI Taxonomy" id="2600176"/>
    <lineage>
        <taxon>Bacteria</taxon>
        <taxon>Deltaproteobacteria</taxon>
        <taxon>Bradymonadales</taxon>
        <taxon>Lujinxingiaceae</taxon>
        <taxon>Lujinxingia</taxon>
    </lineage>
</organism>
<evidence type="ECO:0000313" key="3">
    <source>
        <dbReference type="Proteomes" id="UP000321046"/>
    </source>
</evidence>
<dbReference type="EMBL" id="VOSL01000002">
    <property type="protein sequence ID" value="TXD44554.1"/>
    <property type="molecule type" value="Genomic_DNA"/>
</dbReference>
<reference evidence="2 3" key="1">
    <citation type="submission" date="2019-08" db="EMBL/GenBank/DDBJ databases">
        <title>Bradymonadales sp. TMQ2.</title>
        <authorList>
            <person name="Liang Q."/>
        </authorList>
    </citation>
    <scope>NUCLEOTIDE SEQUENCE [LARGE SCALE GENOMIC DNA]</scope>
    <source>
        <strain evidence="2 3">TMQ2</strain>
    </source>
</reference>
<protein>
    <recommendedName>
        <fullName evidence="4">Alpha/beta hydrolase</fullName>
    </recommendedName>
</protein>
<dbReference type="SUPFAM" id="SSF53474">
    <property type="entry name" value="alpha/beta-Hydrolases"/>
    <property type="match status" value="1"/>
</dbReference>
<evidence type="ECO:0000256" key="1">
    <source>
        <dbReference type="SAM" id="MobiDB-lite"/>
    </source>
</evidence>
<evidence type="ECO:0000313" key="2">
    <source>
        <dbReference type="EMBL" id="TXD44554.1"/>
    </source>
</evidence>
<dbReference type="PROSITE" id="PS51257">
    <property type="entry name" value="PROKAR_LIPOPROTEIN"/>
    <property type="match status" value="1"/>
</dbReference>
<gene>
    <name evidence="2" type="ORF">FRC96_00285</name>
</gene>
<feature type="compositionally biased region" description="Acidic residues" evidence="1">
    <location>
        <begin position="28"/>
        <end position="41"/>
    </location>
</feature>
<dbReference type="Gene3D" id="3.40.50.1820">
    <property type="entry name" value="alpha/beta hydrolase"/>
    <property type="match status" value="1"/>
</dbReference>
<proteinExistence type="predicted"/>
<accession>A0A5C6XMF3</accession>
<evidence type="ECO:0008006" key="4">
    <source>
        <dbReference type="Google" id="ProtNLM"/>
    </source>
</evidence>
<dbReference type="OrthoDB" id="5402541at2"/>
<name>A0A5C6XMF3_9DELT</name>
<comment type="caution">
    <text evidence="2">The sequence shown here is derived from an EMBL/GenBank/DDBJ whole genome shotgun (WGS) entry which is preliminary data.</text>
</comment>
<feature type="compositionally biased region" description="Acidic residues" evidence="1">
    <location>
        <begin position="47"/>
        <end position="59"/>
    </location>
</feature>
<feature type="region of interest" description="Disordered" evidence="1">
    <location>
        <begin position="28"/>
        <end position="59"/>
    </location>
</feature>
<sequence>MGRFSKIYSGLVLGLVLAVSGCGGDEPVEPADVEVGDDVGDAGDVGDVSEDAGDVGEEPEDPWAMANAMGQGGHALLPWPAAQYQVEGEDGVEVRVAEALIPAGFDGELLGGSGASRVAPMVTWLEGGIDPRGLPAADDWGATLGEESLVQVVVVEEGEEARRWPVLAEMDLTAREPSEATLLIRPHRPFPAGAQVVVGLKRGLRTYACVSDATSEGCAEHASSEALARVLAGEPADEAEEAWVARGGDALREALEVMEVDAEGLVQAWSFRVRDRDEVVSALIAMQRIANEADASNYRLDDVVYEEDRALIYGELEVPWFLDEDDRVVLDEAGQPQVVERRFVEFLVTVPRSVDRTRPVVLFGHGFFSAIEESTWSNLFDGLEQWEMAAVTTRFYGFAEADLADTATVLAAESLQGLAGVIDLQRQSQANFTVVHNMLRDHLAAELEVDFGQGAYRPLDGDAISYMGISNGGTQGFVMMSTSPALKRGALIVPGGGWSHMLQRAAQWPTLGGLFTRRYRNQAELQLGVSMLQQIFDPVDSLNYAEFLLEERLEGMDEAPEMLVVEALHDSQVANMVSRWVAGAAGVPQVMPGVEEVWEVPRVESSTLAEGDVRVGYEIYDLGVEAHPVGNVAAEENDVHNDVRLLESYRAQVGEFLESGRVERFCEGVCDPG</sequence>
<dbReference type="Proteomes" id="UP000321046">
    <property type="component" value="Unassembled WGS sequence"/>
</dbReference>
<dbReference type="InterPro" id="IPR029058">
    <property type="entry name" value="AB_hydrolase_fold"/>
</dbReference>